<dbReference type="HOGENOM" id="CLU_054270_1_0_1"/>
<keyword evidence="2" id="KW-0158">Chromosome</keyword>
<keyword evidence="13" id="KW-1185">Reference proteome</keyword>
<dbReference type="SMART" id="SM00320">
    <property type="entry name" value="WD40"/>
    <property type="match status" value="4"/>
</dbReference>
<feature type="region of interest" description="Disordered" evidence="11">
    <location>
        <begin position="51"/>
        <end position="70"/>
    </location>
</feature>
<dbReference type="GO" id="GO:0106004">
    <property type="term" value="P:tRNA (guanine-N7)-methylation"/>
    <property type="evidence" value="ECO:0007669"/>
    <property type="project" value="UniProtKB-UniRule"/>
</dbReference>
<comment type="function">
    <text evidence="9">Required for the formation of N(7)-methylguanine at position 46 (m7G46) in tRNA. In the complex, it is required to stabilize and induce conformational changes of the catalytic subunit.</text>
</comment>
<dbReference type="OMA" id="DCIPVVY"/>
<evidence type="ECO:0000256" key="8">
    <source>
        <dbReference type="ARBA" id="ARBA00023242"/>
    </source>
</evidence>
<dbReference type="InterPro" id="IPR015943">
    <property type="entry name" value="WD40/YVTN_repeat-like_dom_sf"/>
</dbReference>
<comment type="similarity">
    <text evidence="9">Belongs to the WD repeat TRM82 family.</text>
</comment>
<keyword evidence="5 9" id="KW-0677">Repeat</keyword>
<evidence type="ECO:0000313" key="12">
    <source>
        <dbReference type="Ensembl" id="ENSOANP00000010311.2"/>
    </source>
</evidence>
<keyword evidence="7" id="KW-0007">Acetylation</keyword>
<gene>
    <name evidence="12" type="primary">WDR4</name>
</gene>
<dbReference type="KEGG" id="oaa:100080830"/>
<dbReference type="Ensembl" id="ENSOANT00000010313.3">
    <property type="protein sequence ID" value="ENSOANP00000010311.2"/>
    <property type="gene ID" value="ENSOANG00000006459.3"/>
</dbReference>
<reference evidence="12 13" key="1">
    <citation type="journal article" date="2008" name="Nature">
        <title>Genome analysis of the platypus reveals unique signatures of evolution.</title>
        <authorList>
            <person name="Warren W.C."/>
            <person name="Hillier L.W."/>
            <person name="Marshall Graves J.A."/>
            <person name="Birney E."/>
            <person name="Ponting C.P."/>
            <person name="Grutzner F."/>
            <person name="Belov K."/>
            <person name="Miller W."/>
            <person name="Clarke L."/>
            <person name="Chinwalla A.T."/>
            <person name="Yang S.P."/>
            <person name="Heger A."/>
            <person name="Locke D.P."/>
            <person name="Miethke P."/>
            <person name="Waters P.D."/>
            <person name="Veyrunes F."/>
            <person name="Fulton L."/>
            <person name="Fulton B."/>
            <person name="Graves T."/>
            <person name="Wallis J."/>
            <person name="Puente X.S."/>
            <person name="Lopez-Otin C."/>
            <person name="Ordonez G.R."/>
            <person name="Eichler E.E."/>
            <person name="Chen L."/>
            <person name="Cheng Z."/>
            <person name="Deakin J.E."/>
            <person name="Alsop A."/>
            <person name="Thompson K."/>
            <person name="Kirby P."/>
            <person name="Papenfuss A.T."/>
            <person name="Wakefield M.J."/>
            <person name="Olender T."/>
            <person name="Lancet D."/>
            <person name="Huttley G.A."/>
            <person name="Smit A.F."/>
            <person name="Pask A."/>
            <person name="Temple-Smith P."/>
            <person name="Batzer M.A."/>
            <person name="Walker J.A."/>
            <person name="Konkel M.K."/>
            <person name="Harris R.S."/>
            <person name="Whittington C.M."/>
            <person name="Wong E.S."/>
            <person name="Gemmell N.J."/>
            <person name="Buschiazzo E."/>
            <person name="Vargas Jentzsch I.M."/>
            <person name="Merkel A."/>
            <person name="Schmitz J."/>
            <person name="Zemann A."/>
            <person name="Churakov G."/>
            <person name="Kriegs J.O."/>
            <person name="Brosius J."/>
            <person name="Murchison E.P."/>
            <person name="Sachidanandam R."/>
            <person name="Smith C."/>
            <person name="Hannon G.J."/>
            <person name="Tsend-Ayush E."/>
            <person name="McMillan D."/>
            <person name="Attenborough R."/>
            <person name="Rens W."/>
            <person name="Ferguson-Smith M."/>
            <person name="Lefevre C.M."/>
            <person name="Sharp J.A."/>
            <person name="Nicholas K.R."/>
            <person name="Ray D.A."/>
            <person name="Kube M."/>
            <person name="Reinhardt R."/>
            <person name="Pringle T.H."/>
            <person name="Taylor J."/>
            <person name="Jones R.C."/>
            <person name="Nixon B."/>
            <person name="Dacheux J.L."/>
            <person name="Niwa H."/>
            <person name="Sekita Y."/>
            <person name="Huang X."/>
            <person name="Stark A."/>
            <person name="Kheradpour P."/>
            <person name="Kellis M."/>
            <person name="Flicek P."/>
            <person name="Chen Y."/>
            <person name="Webber C."/>
            <person name="Hardison R."/>
            <person name="Nelson J."/>
            <person name="Hallsworth-Pepin K."/>
            <person name="Delehaunty K."/>
            <person name="Markovic C."/>
            <person name="Minx P."/>
            <person name="Feng Y."/>
            <person name="Kremitzki C."/>
            <person name="Mitreva M."/>
            <person name="Glasscock J."/>
            <person name="Wylie T."/>
            <person name="Wohldmann P."/>
            <person name="Thiru P."/>
            <person name="Nhan M.N."/>
            <person name="Pohl C.S."/>
            <person name="Smith S.M."/>
            <person name="Hou S."/>
            <person name="Nefedov M."/>
            <person name="de Jong P.J."/>
            <person name="Renfree M.B."/>
            <person name="Mardis E.R."/>
            <person name="Wilson R.K."/>
        </authorList>
    </citation>
    <scope>NUCLEOTIDE SEQUENCE [LARGE SCALE GENOMIC DNA]</scope>
    <source>
        <strain evidence="12 13">Glennie</strain>
    </source>
</reference>
<evidence type="ECO:0000256" key="10">
    <source>
        <dbReference type="PROSITE-ProRule" id="PRU00221"/>
    </source>
</evidence>
<comment type="pathway">
    <text evidence="9">tRNA modification; N(7)-methylguanine-tRNA biosynthesis.</text>
</comment>
<name>F6R4G0_ORNAN</name>
<dbReference type="RefSeq" id="XP_028902590.1">
    <property type="nucleotide sequence ID" value="XM_029046757.1"/>
</dbReference>
<dbReference type="GO" id="GO:0006400">
    <property type="term" value="P:tRNA modification"/>
    <property type="evidence" value="ECO:0000318"/>
    <property type="project" value="GO_Central"/>
</dbReference>
<accession>F6R4G0</accession>
<keyword evidence="6" id="KW-0227">DNA damage</keyword>
<evidence type="ECO:0000256" key="5">
    <source>
        <dbReference type="ARBA" id="ARBA00022737"/>
    </source>
</evidence>
<reference evidence="12" key="2">
    <citation type="submission" date="2025-08" db="UniProtKB">
        <authorList>
            <consortium name="Ensembl"/>
        </authorList>
    </citation>
    <scope>IDENTIFICATION</scope>
    <source>
        <strain evidence="12">Glennie</strain>
    </source>
</reference>
<dbReference type="InterPro" id="IPR036322">
    <property type="entry name" value="WD40_repeat_dom_sf"/>
</dbReference>
<dbReference type="InterPro" id="IPR001680">
    <property type="entry name" value="WD40_rpt"/>
</dbReference>
<dbReference type="Bgee" id="ENSOANG00000006459">
    <property type="expression patterns" value="Expressed in endometrium and 8 other cell types or tissues"/>
</dbReference>
<dbReference type="Pfam" id="PF00400">
    <property type="entry name" value="WD40"/>
    <property type="match status" value="2"/>
</dbReference>
<dbReference type="GeneTree" id="ENSGT00390000012174"/>
<dbReference type="Gene3D" id="2.130.10.10">
    <property type="entry name" value="YVTN repeat-like/Quinoprotein amine dehydrogenase"/>
    <property type="match status" value="1"/>
</dbReference>
<evidence type="ECO:0000256" key="6">
    <source>
        <dbReference type="ARBA" id="ARBA00022763"/>
    </source>
</evidence>
<dbReference type="HAMAP" id="MF_03056">
    <property type="entry name" value="TRM82"/>
    <property type="match status" value="1"/>
</dbReference>
<dbReference type="PANTHER" id="PTHR16288:SF0">
    <property type="entry name" value="TRNA (GUANINE-N(7)-)-METHYLTRANSFERASE NON-CATALYTIC SUBUNIT WDR4"/>
    <property type="match status" value="1"/>
</dbReference>
<dbReference type="GO" id="GO:0005654">
    <property type="term" value="C:nucleoplasm"/>
    <property type="evidence" value="ECO:0007669"/>
    <property type="project" value="Ensembl"/>
</dbReference>
<dbReference type="GO" id="GO:0043527">
    <property type="term" value="C:tRNA methyltransferase complex"/>
    <property type="evidence" value="ECO:0000318"/>
    <property type="project" value="GO_Central"/>
</dbReference>
<comment type="subcellular location">
    <subcellularLocation>
        <location evidence="1 9">Nucleus</location>
    </subcellularLocation>
</comment>
<dbReference type="OrthoDB" id="371245at2759"/>
<keyword evidence="8 9" id="KW-0539">Nucleus</keyword>
<reference evidence="12" key="3">
    <citation type="submission" date="2025-09" db="UniProtKB">
        <authorList>
            <consortium name="Ensembl"/>
        </authorList>
    </citation>
    <scope>IDENTIFICATION</scope>
    <source>
        <strain evidence="12">Glennie</strain>
    </source>
</reference>
<dbReference type="GO" id="GO:0005829">
    <property type="term" value="C:cytosol"/>
    <property type="evidence" value="ECO:0000318"/>
    <property type="project" value="GO_Central"/>
</dbReference>
<dbReference type="Proteomes" id="UP000002279">
    <property type="component" value="Chromosome 18"/>
</dbReference>
<dbReference type="InParanoid" id="F6R4G0"/>
<evidence type="ECO:0000256" key="11">
    <source>
        <dbReference type="SAM" id="MobiDB-lite"/>
    </source>
</evidence>
<sequence length="418" mass="46728">MGGAARAAGRAGLALCQRGLAVTGGSRFVAARREACSDDVCFFVYDCTTAEKKPPEDKGEDEQPVDTGSDNILASTFSKSGNFFALTDDNKRLILFRTQPSWECLSVRAVVRRCTSLTFTTSEEKILVADKSGDVYSFSVMEPHSGGKLELGHLSMLLDVAMSPDDQYILTADRDEKIRVSLFSAPHNIESFCLGHTEFVSRIFVVPNCPDLLLSTSGDCSLRLWEYTSGRELQCCFLNSLSEPEAAQSEKKFAGSRITYCCQENYIAILGDSIPAVYIFQLDAATQQLNFKQQLTFSHSVWDIAFEETQGLWILQDCRETAILLYRPQNGEWQPASENEVLKKISRNLQDNWTMLEGSAEMEGGFKNLYKATFDNMATYLKRKEERLQQQLERKKTKRNPHPGANGQAKKMKTGDAP</sequence>
<proteinExistence type="inferred from homology"/>
<dbReference type="FunCoup" id="F6R4G0">
    <property type="interactions" value="1257"/>
</dbReference>
<keyword evidence="3 9" id="KW-0853">WD repeat</keyword>
<dbReference type="GeneID" id="100080830"/>
<feature type="repeat" description="WD" evidence="10">
    <location>
        <begin position="193"/>
        <end position="235"/>
    </location>
</feature>
<dbReference type="FunFam" id="2.130.10.10:FF:000454">
    <property type="entry name" value="tRNA (guanine-N(7)-)-methyltransferase non-catalytic subunit WDR4"/>
    <property type="match status" value="1"/>
</dbReference>
<keyword evidence="4 9" id="KW-0819">tRNA processing</keyword>
<evidence type="ECO:0000256" key="2">
    <source>
        <dbReference type="ARBA" id="ARBA00022454"/>
    </source>
</evidence>
<dbReference type="GO" id="GO:0005634">
    <property type="term" value="C:nucleus"/>
    <property type="evidence" value="ECO:0000318"/>
    <property type="project" value="GO_Central"/>
</dbReference>
<dbReference type="GO" id="GO:0036416">
    <property type="term" value="P:tRNA stabilization"/>
    <property type="evidence" value="ECO:0007669"/>
    <property type="project" value="Ensembl"/>
</dbReference>
<evidence type="ECO:0000313" key="13">
    <source>
        <dbReference type="Proteomes" id="UP000002279"/>
    </source>
</evidence>
<dbReference type="GO" id="GO:0006974">
    <property type="term" value="P:DNA damage response"/>
    <property type="evidence" value="ECO:0007669"/>
    <property type="project" value="UniProtKB-KW"/>
</dbReference>
<dbReference type="UniPathway" id="UPA00989"/>
<dbReference type="CTD" id="10785"/>
<evidence type="ECO:0000256" key="1">
    <source>
        <dbReference type="ARBA" id="ARBA00004123"/>
    </source>
</evidence>
<dbReference type="SUPFAM" id="SSF50978">
    <property type="entry name" value="WD40 repeat-like"/>
    <property type="match status" value="1"/>
</dbReference>
<dbReference type="STRING" id="9258.ENSOANP00000010311"/>
<organism evidence="12 13">
    <name type="scientific">Ornithorhynchus anatinus</name>
    <name type="common">Duckbill platypus</name>
    <dbReference type="NCBI Taxonomy" id="9258"/>
    <lineage>
        <taxon>Eukaryota</taxon>
        <taxon>Metazoa</taxon>
        <taxon>Chordata</taxon>
        <taxon>Craniata</taxon>
        <taxon>Vertebrata</taxon>
        <taxon>Euteleostomi</taxon>
        <taxon>Mammalia</taxon>
        <taxon>Monotremata</taxon>
        <taxon>Ornithorhynchidae</taxon>
        <taxon>Ornithorhynchus</taxon>
    </lineage>
</organism>
<dbReference type="PROSITE" id="PS50082">
    <property type="entry name" value="WD_REPEATS_2"/>
    <property type="match status" value="1"/>
</dbReference>
<evidence type="ECO:0000256" key="3">
    <source>
        <dbReference type="ARBA" id="ARBA00022574"/>
    </source>
</evidence>
<dbReference type="InterPro" id="IPR028884">
    <property type="entry name" value="Trm82"/>
</dbReference>
<feature type="region of interest" description="Disordered" evidence="11">
    <location>
        <begin position="388"/>
        <end position="418"/>
    </location>
</feature>
<dbReference type="eggNOG" id="KOG3914">
    <property type="taxonomic scope" value="Eukaryota"/>
</dbReference>
<dbReference type="GO" id="GO:0106143">
    <property type="term" value="C:tRNA (m7G46) methyltransferase complex"/>
    <property type="evidence" value="ECO:0007669"/>
    <property type="project" value="Ensembl"/>
</dbReference>
<evidence type="ECO:0000256" key="7">
    <source>
        <dbReference type="ARBA" id="ARBA00022990"/>
    </source>
</evidence>
<evidence type="ECO:0000256" key="4">
    <source>
        <dbReference type="ARBA" id="ARBA00022694"/>
    </source>
</evidence>
<dbReference type="GO" id="GO:0141106">
    <property type="term" value="F:tRNA methyltransferase activator activity"/>
    <property type="evidence" value="ECO:0007669"/>
    <property type="project" value="Ensembl"/>
</dbReference>
<dbReference type="PANTHER" id="PTHR16288">
    <property type="entry name" value="WD40 REPEAT PROTEIN 4"/>
    <property type="match status" value="1"/>
</dbReference>
<dbReference type="AlphaFoldDB" id="F6R4G0"/>
<evidence type="ECO:0000256" key="9">
    <source>
        <dbReference type="HAMAP-Rule" id="MF_03056"/>
    </source>
</evidence>
<protein>
    <submittedName>
        <fullName evidence="12">WD repeat domain 4</fullName>
    </submittedName>
</protein>